<dbReference type="Proteomes" id="UP000198211">
    <property type="component" value="Unassembled WGS sequence"/>
</dbReference>
<gene>
    <name evidence="1" type="ORF">PHMEG_00018706</name>
</gene>
<dbReference type="OrthoDB" id="167975at2759"/>
<dbReference type="EMBL" id="NBNE01003051">
    <property type="protein sequence ID" value="OWZ08704.1"/>
    <property type="molecule type" value="Genomic_DNA"/>
</dbReference>
<evidence type="ECO:0000313" key="2">
    <source>
        <dbReference type="Proteomes" id="UP000198211"/>
    </source>
</evidence>
<proteinExistence type="predicted"/>
<keyword evidence="2" id="KW-1185">Reference proteome</keyword>
<dbReference type="AlphaFoldDB" id="A0A225VU86"/>
<comment type="caution">
    <text evidence="1">The sequence shown here is derived from an EMBL/GenBank/DDBJ whole genome shotgun (WGS) entry which is preliminary data.</text>
</comment>
<accession>A0A225VU86</accession>
<organism evidence="1 2">
    <name type="scientific">Phytophthora megakarya</name>
    <dbReference type="NCBI Taxonomy" id="4795"/>
    <lineage>
        <taxon>Eukaryota</taxon>
        <taxon>Sar</taxon>
        <taxon>Stramenopiles</taxon>
        <taxon>Oomycota</taxon>
        <taxon>Peronosporomycetes</taxon>
        <taxon>Peronosporales</taxon>
        <taxon>Peronosporaceae</taxon>
        <taxon>Phytophthora</taxon>
    </lineage>
</organism>
<reference evidence="2" key="1">
    <citation type="submission" date="2017-03" db="EMBL/GenBank/DDBJ databases">
        <title>Phytopthora megakarya and P. palmivora, two closely related causual agents of cacao black pod achieved similar genome size and gene model numbers by different mechanisms.</title>
        <authorList>
            <person name="Ali S."/>
            <person name="Shao J."/>
            <person name="Larry D.J."/>
            <person name="Kronmiller B."/>
            <person name="Shen D."/>
            <person name="Strem M.D."/>
            <person name="Melnick R.L."/>
            <person name="Guiltinan M.J."/>
            <person name="Tyler B.M."/>
            <person name="Meinhardt L.W."/>
            <person name="Bailey B.A."/>
        </authorList>
    </citation>
    <scope>NUCLEOTIDE SEQUENCE [LARGE SCALE GENOMIC DNA]</scope>
    <source>
        <strain evidence="2">zdho120</strain>
    </source>
</reference>
<protein>
    <submittedName>
        <fullName evidence="1">Uncharacterized protein</fullName>
    </submittedName>
</protein>
<evidence type="ECO:0000313" key="1">
    <source>
        <dbReference type="EMBL" id="OWZ08704.1"/>
    </source>
</evidence>
<name>A0A225VU86_9STRA</name>
<sequence length="417" mass="47153">MYCSYGLDVGPTMVTPSIPHIRCWSDNSTAVCGVTNSQVHVPKHRKSIEQLVLEKQVLTPEYRWHIFQGQRIVWLMRHLELGQNPTPHYGLIFLLIGHRFRYPEHGEKSTKHSPPTSIRLIGHVVGGQIYPHMETMDIMYSPWLSNDRTSHSYQFALFTVFCWKYGFGRSNQGNSASIILSKISHLLWHHQLNLGCSVGLSPGHKLALLGMRRHDRPSSKKHPVTISILRALHSSLHFNQIQDRVSWGTAVLGFFYLRRRSEYLAPRCQKSQPYAITRADVAILNNFDKPCSTLAQASKATVQFRGSKNDQFGEGTARTLARSGSAWICPVEAPWFLVKHHETIGASPDSLLCQVSKGNKLHVNEVVTALETAVSSLDENPARFGSPPFAAEGNGSLQRWCRQPRCEEIWPLAFRRC</sequence>